<dbReference type="AlphaFoldDB" id="H2B215"/>
<keyword evidence="5" id="KW-1185">Reference proteome</keyword>
<evidence type="ECO:0000313" key="4">
    <source>
        <dbReference type="EMBL" id="CCF60665.1"/>
    </source>
</evidence>
<accession>H2B215</accession>
<dbReference type="InterPro" id="IPR032675">
    <property type="entry name" value="LRR_dom_sf"/>
</dbReference>
<reference evidence="4 5" key="1">
    <citation type="journal article" date="2011" name="Proc. Natl. Acad. Sci. U.S.A.">
        <title>Evolutionary erosion of yeast sex chromosomes by mating-type switching accidents.</title>
        <authorList>
            <person name="Gordon J.L."/>
            <person name="Armisen D."/>
            <person name="Proux-Wera E."/>
            <person name="Oheigeartaigh S.S."/>
            <person name="Byrne K.P."/>
            <person name="Wolfe K.H."/>
        </authorList>
    </citation>
    <scope>NUCLEOTIDE SEQUENCE [LARGE SCALE GENOMIC DNA]</scope>
    <source>
        <strain evidence="5">ATCC 22294 / BCRC 22015 / CBS 2517 / CECT 1963 / NBRC 1671 / NRRL Y-8276</strain>
    </source>
</reference>
<dbReference type="PANTHER" id="PTHR15454:SF73">
    <property type="entry name" value="DYNEIN AXONEMAL LIGHT CHAIN 1"/>
    <property type="match status" value="1"/>
</dbReference>
<dbReference type="SUPFAM" id="SSF74924">
    <property type="entry name" value="Cap-Gly domain"/>
    <property type="match status" value="1"/>
</dbReference>
<dbReference type="KEGG" id="kaf:KAFR_0L00580"/>
<dbReference type="PROSITE" id="PS00845">
    <property type="entry name" value="CAP_GLY_1"/>
    <property type="match status" value="1"/>
</dbReference>
<evidence type="ECO:0000259" key="3">
    <source>
        <dbReference type="PROSITE" id="PS50245"/>
    </source>
</evidence>
<dbReference type="FunCoup" id="H2B215">
    <property type="interactions" value="678"/>
</dbReference>
<dbReference type="GO" id="GO:0007021">
    <property type="term" value="P:tubulin complex assembly"/>
    <property type="evidence" value="ECO:0007669"/>
    <property type="project" value="EnsemblFungi"/>
</dbReference>
<dbReference type="Gene3D" id="2.30.30.190">
    <property type="entry name" value="CAP Gly-rich-like domain"/>
    <property type="match status" value="1"/>
</dbReference>
<keyword evidence="2" id="KW-0677">Repeat</keyword>
<proteinExistence type="predicted"/>
<dbReference type="PROSITE" id="PS50245">
    <property type="entry name" value="CAP_GLY_2"/>
    <property type="match status" value="1"/>
</dbReference>
<dbReference type="PANTHER" id="PTHR15454">
    <property type="entry name" value="NISCHARIN RELATED"/>
    <property type="match status" value="1"/>
</dbReference>
<dbReference type="Pfam" id="PF01302">
    <property type="entry name" value="CAP_GLY"/>
    <property type="match status" value="1"/>
</dbReference>
<dbReference type="Proteomes" id="UP000005220">
    <property type="component" value="Chromosome 12"/>
</dbReference>
<dbReference type="InParanoid" id="H2B215"/>
<keyword evidence="1" id="KW-0433">Leucine-rich repeat</keyword>
<dbReference type="GO" id="GO:0006457">
    <property type="term" value="P:protein folding"/>
    <property type="evidence" value="ECO:0007669"/>
    <property type="project" value="EnsemblFungi"/>
</dbReference>
<dbReference type="OrthoDB" id="5273213at2759"/>
<dbReference type="GO" id="GO:0043014">
    <property type="term" value="F:alpha-tubulin binding"/>
    <property type="evidence" value="ECO:0007669"/>
    <property type="project" value="EnsemblFungi"/>
</dbReference>
<dbReference type="SUPFAM" id="SSF52047">
    <property type="entry name" value="RNI-like"/>
    <property type="match status" value="1"/>
</dbReference>
<dbReference type="Gene3D" id="3.80.10.10">
    <property type="entry name" value="Ribonuclease Inhibitor"/>
    <property type="match status" value="2"/>
</dbReference>
<name>H2B215_KAZAF</name>
<dbReference type="RefSeq" id="XP_003959800.1">
    <property type="nucleotide sequence ID" value="XM_003959751.1"/>
</dbReference>
<dbReference type="GeneID" id="13886873"/>
<evidence type="ECO:0000256" key="2">
    <source>
        <dbReference type="ARBA" id="ARBA00022737"/>
    </source>
</evidence>
<organism evidence="4 5">
    <name type="scientific">Kazachstania africana (strain ATCC 22294 / BCRC 22015 / CBS 2517 / CECT 1963 / NBRC 1671 / NRRL Y-8276)</name>
    <name type="common">Yeast</name>
    <name type="synonym">Kluyveromyces africanus</name>
    <dbReference type="NCBI Taxonomy" id="1071382"/>
    <lineage>
        <taxon>Eukaryota</taxon>
        <taxon>Fungi</taxon>
        <taxon>Dikarya</taxon>
        <taxon>Ascomycota</taxon>
        <taxon>Saccharomycotina</taxon>
        <taxon>Saccharomycetes</taxon>
        <taxon>Saccharomycetales</taxon>
        <taxon>Saccharomycetaceae</taxon>
        <taxon>Kazachstania</taxon>
    </lineage>
</organism>
<evidence type="ECO:0000313" key="5">
    <source>
        <dbReference type="Proteomes" id="UP000005220"/>
    </source>
</evidence>
<dbReference type="eggNOG" id="KOG3207">
    <property type="taxonomic scope" value="Eukaryota"/>
</dbReference>
<dbReference type="GO" id="GO:0005737">
    <property type="term" value="C:cytoplasm"/>
    <property type="evidence" value="ECO:0007669"/>
    <property type="project" value="TreeGrafter"/>
</dbReference>
<dbReference type="EMBL" id="HE650832">
    <property type="protein sequence ID" value="CCF60665.1"/>
    <property type="molecule type" value="Genomic_DNA"/>
</dbReference>
<dbReference type="InterPro" id="IPR003591">
    <property type="entry name" value="Leu-rich_rpt_typical-subtyp"/>
</dbReference>
<dbReference type="InterPro" id="IPR036859">
    <property type="entry name" value="CAP-Gly_dom_sf"/>
</dbReference>
<dbReference type="STRING" id="1071382.H2B215"/>
<dbReference type="InterPro" id="IPR000938">
    <property type="entry name" value="CAP-Gly_domain"/>
</dbReference>
<dbReference type="SMART" id="SM00369">
    <property type="entry name" value="LRR_TYP"/>
    <property type="match status" value="3"/>
</dbReference>
<evidence type="ECO:0000256" key="1">
    <source>
        <dbReference type="ARBA" id="ARBA00022614"/>
    </source>
</evidence>
<gene>
    <name evidence="4" type="primary">KAFR0L00580</name>
    <name evidence="4" type="ORF">KAFR_0L00580</name>
</gene>
<feature type="domain" description="CAP-Gly" evidence="3">
    <location>
        <begin position="34"/>
        <end position="67"/>
    </location>
</feature>
<dbReference type="HOGENOM" id="CLU_017716_5_1_1"/>
<dbReference type="PROSITE" id="PS51450">
    <property type="entry name" value="LRR"/>
    <property type="match status" value="2"/>
</dbReference>
<dbReference type="SMART" id="SM01052">
    <property type="entry name" value="CAP_GLY"/>
    <property type="match status" value="1"/>
</dbReference>
<sequence length="498" mass="57075">MGYQIGDRLMVDDELCTIKYIGPIREWSTAPAYGVEWDNPKRGKHSGTISGIQYFTTRLANAGSFLKEAKVKGLRRKSFYKALTEIYGDSQQISNSLYLGAKKIEGLGFDALNERNRRLHDLKSISLQKESIYIDFSDEKERNYFVSQCPNVISLDLGQNLVSDFNNLCDALGLMKNLKTLNLSGNHFSRNWDRLNNNNLTFPNLKSLFLVSCNLNLQGVNSILNCFPGLQVLDLSGNHFQCIDQKLHLPESLVTLNLSDNALKSFPQGFEKWNLEELCLADNDITIIKKRDDFSAAIKNLNLSNNRISKWAELDILNTSFPYLEALIIHANPLFTFDETDQSEFYQIIARFDGLKVLDGSPLSSDLIKEAELYFVSKIRNGEITYNKDLKRWKHFNESYVLDNYQNASKKLPRWLDGELETITMIYEEKDLTFSISVLSTYTVRYLKGIISSKLSKKVLQIKLYRNLGKGLEEIDKEFSQLRDLSINSENIIYIKSN</sequence>
<dbReference type="FunFam" id="2.30.30.190:FF:000017">
    <property type="entry name" value="Pac2p"/>
    <property type="match status" value="1"/>
</dbReference>
<dbReference type="InterPro" id="IPR001611">
    <property type="entry name" value="Leu-rich_rpt"/>
</dbReference>
<protein>
    <recommendedName>
        <fullName evidence="3">CAP-Gly domain-containing protein</fullName>
    </recommendedName>
</protein>